<dbReference type="Gene3D" id="3.50.50.60">
    <property type="entry name" value="FAD/NAD(P)-binding domain"/>
    <property type="match status" value="1"/>
</dbReference>
<dbReference type="PROSITE" id="PS51296">
    <property type="entry name" value="RIESKE"/>
    <property type="match status" value="1"/>
</dbReference>
<keyword evidence="3" id="KW-0408">Iron</keyword>
<keyword evidence="8" id="KW-1185">Reference proteome</keyword>
<proteinExistence type="predicted"/>
<keyword evidence="5" id="KW-1015">Disulfide bond</keyword>
<organism evidence="7 8">
    <name type="scientific">Evansella vedderi</name>
    <dbReference type="NCBI Taxonomy" id="38282"/>
    <lineage>
        <taxon>Bacteria</taxon>
        <taxon>Bacillati</taxon>
        <taxon>Bacillota</taxon>
        <taxon>Bacilli</taxon>
        <taxon>Bacillales</taxon>
        <taxon>Bacillaceae</taxon>
        <taxon>Evansella</taxon>
    </lineage>
</organism>
<evidence type="ECO:0000256" key="3">
    <source>
        <dbReference type="ARBA" id="ARBA00023004"/>
    </source>
</evidence>
<dbReference type="Pfam" id="PF00355">
    <property type="entry name" value="Rieske"/>
    <property type="match status" value="1"/>
</dbReference>
<dbReference type="Proteomes" id="UP001230005">
    <property type="component" value="Unassembled WGS sequence"/>
</dbReference>
<comment type="caution">
    <text evidence="7">The sequence shown here is derived from an EMBL/GenBank/DDBJ whole genome shotgun (WGS) entry which is preliminary data.</text>
</comment>
<dbReference type="CDD" id="cd03477">
    <property type="entry name" value="Rieske_YhfW_C"/>
    <property type="match status" value="1"/>
</dbReference>
<dbReference type="Gene3D" id="2.102.10.10">
    <property type="entry name" value="Rieske [2Fe-2S] iron-sulphur domain"/>
    <property type="match status" value="1"/>
</dbReference>
<dbReference type="Gene3D" id="3.30.9.10">
    <property type="entry name" value="D-Amino Acid Oxidase, subunit A, domain 2"/>
    <property type="match status" value="1"/>
</dbReference>
<dbReference type="RefSeq" id="WP_307329840.1">
    <property type="nucleotide sequence ID" value="NZ_JAUSUG010000021.1"/>
</dbReference>
<dbReference type="InterPro" id="IPR036188">
    <property type="entry name" value="FAD/NAD-bd_sf"/>
</dbReference>
<evidence type="ECO:0000256" key="4">
    <source>
        <dbReference type="ARBA" id="ARBA00023014"/>
    </source>
</evidence>
<keyword evidence="2" id="KW-0479">Metal-binding</keyword>
<reference evidence="7 8" key="1">
    <citation type="submission" date="2023-07" db="EMBL/GenBank/DDBJ databases">
        <title>Genomic Encyclopedia of Type Strains, Phase IV (KMG-IV): sequencing the most valuable type-strain genomes for metagenomic binning, comparative biology and taxonomic classification.</title>
        <authorList>
            <person name="Goeker M."/>
        </authorList>
    </citation>
    <scope>NUCLEOTIDE SEQUENCE [LARGE SCALE GENOMIC DNA]</scope>
    <source>
        <strain evidence="7 8">DSM 9768</strain>
    </source>
</reference>
<evidence type="ECO:0000313" key="8">
    <source>
        <dbReference type="Proteomes" id="UP001230005"/>
    </source>
</evidence>
<name>A0ABU0A1P9_9BACI</name>
<dbReference type="PRINTS" id="PR00162">
    <property type="entry name" value="RIESKE"/>
</dbReference>
<dbReference type="EMBL" id="JAUSUG010000021">
    <property type="protein sequence ID" value="MDQ0256932.1"/>
    <property type="molecule type" value="Genomic_DNA"/>
</dbReference>
<dbReference type="InterPro" id="IPR036922">
    <property type="entry name" value="Rieske_2Fe-2S_sf"/>
</dbReference>
<sequence length="522" mass="59354">MENGGHNYEGLPRYPESYWLNSTERPNFEKLKEDAHFDVVIVGGGITGITTGYLLSEEGVNVAILEASKIMNGTTGHTTAKITAQHNVIYDELIHHFGETFAKNYYEANTKALEFIRQTVKKFQIDCQFEEKDAVLYGNTNKSVRKLEKEYEAYQKLNIPSEITDSLPFDVEVKRALIMKSQAQFHPTQYLSTLVDKFLTNGGKIFEETTAESILTESKTGRDTLVVDTRDGHTISCHKVLSCSHFPFYEGEGYYFMRMHPERSYVVAAKTDIETLPGMYLSVDSPSRSVRTVKINGETHLLLGGEGHKTGQGEPEMKHYEALKLFGQETFKVTEFPYRWSTQDLYTQDKVPYIGPVSANETNIFVATGYRKWGMSSSTVAAHILRDYVLEKDTPEMEVFSTERFHADPSLKHFFKENWNVTKQFIKGKLEFTRKRPEDIQPGEGDLVMINGNRCGAYREENGTLHCVDTTCKHMGCEVEWNSGDRTWDCPCHGSRYAYNGDVIEGPAKEGLRKVEPDEKLS</sequence>
<protein>
    <submittedName>
        <fullName evidence="7">Glycine/D-amino acid oxidase-like deaminating enzyme/nitrite reductase/ring-hydroxylating ferredoxin subunit</fullName>
    </submittedName>
</protein>
<dbReference type="InterPro" id="IPR005805">
    <property type="entry name" value="Rieske_Fe-S_prot_C"/>
</dbReference>
<evidence type="ECO:0000256" key="5">
    <source>
        <dbReference type="ARBA" id="ARBA00023157"/>
    </source>
</evidence>
<dbReference type="SUPFAM" id="SSF51905">
    <property type="entry name" value="FAD/NAD(P)-binding domain"/>
    <property type="match status" value="1"/>
</dbReference>
<dbReference type="SUPFAM" id="SSF50022">
    <property type="entry name" value="ISP domain"/>
    <property type="match status" value="1"/>
</dbReference>
<evidence type="ECO:0000256" key="1">
    <source>
        <dbReference type="ARBA" id="ARBA00022714"/>
    </source>
</evidence>
<dbReference type="Pfam" id="PF01266">
    <property type="entry name" value="DAO"/>
    <property type="match status" value="1"/>
</dbReference>
<keyword evidence="4" id="KW-0411">Iron-sulfur</keyword>
<evidence type="ECO:0000313" key="7">
    <source>
        <dbReference type="EMBL" id="MDQ0256932.1"/>
    </source>
</evidence>
<keyword evidence="1" id="KW-0001">2Fe-2S</keyword>
<dbReference type="InterPro" id="IPR017941">
    <property type="entry name" value="Rieske_2Fe-2S"/>
</dbReference>
<dbReference type="InterPro" id="IPR038010">
    <property type="entry name" value="YhfW_C"/>
</dbReference>
<gene>
    <name evidence="7" type="ORF">J2S74_004377</name>
</gene>
<evidence type="ECO:0000256" key="2">
    <source>
        <dbReference type="ARBA" id="ARBA00022723"/>
    </source>
</evidence>
<dbReference type="PANTHER" id="PTHR13847">
    <property type="entry name" value="SARCOSINE DEHYDROGENASE-RELATED"/>
    <property type="match status" value="1"/>
</dbReference>
<accession>A0ABU0A1P9</accession>
<evidence type="ECO:0000259" key="6">
    <source>
        <dbReference type="PROSITE" id="PS51296"/>
    </source>
</evidence>
<feature type="domain" description="Rieske" evidence="6">
    <location>
        <begin position="432"/>
        <end position="522"/>
    </location>
</feature>
<dbReference type="InterPro" id="IPR006076">
    <property type="entry name" value="FAD-dep_OxRdtase"/>
</dbReference>
<dbReference type="PANTHER" id="PTHR13847:SF274">
    <property type="entry name" value="RIESKE 2FE-2S IRON-SULFUR PROTEIN YHFW-RELATED"/>
    <property type="match status" value="1"/>
</dbReference>